<dbReference type="PANTHER" id="PTHR46928">
    <property type="entry name" value="MESENCHYME-SPECIFIC CELL SURFACE GLYCOPROTEIN"/>
    <property type="match status" value="1"/>
</dbReference>
<evidence type="ECO:0000256" key="7">
    <source>
        <dbReference type="SAM" id="Phobius"/>
    </source>
</evidence>
<keyword evidence="3" id="KW-0964">Secreted</keyword>
<dbReference type="Proteomes" id="UP000435187">
    <property type="component" value="Unassembled WGS sequence"/>
</dbReference>
<keyword evidence="2" id="KW-0134">Cell wall</keyword>
<dbReference type="NCBIfam" id="TIGR01167">
    <property type="entry name" value="LPXTG_anchor"/>
    <property type="match status" value="1"/>
</dbReference>
<dbReference type="Pfam" id="PF22494">
    <property type="entry name" value="choice_anch_I"/>
    <property type="match status" value="1"/>
</dbReference>
<feature type="region of interest" description="Disordered" evidence="6">
    <location>
        <begin position="438"/>
        <end position="458"/>
    </location>
</feature>
<dbReference type="InterPro" id="IPR011044">
    <property type="entry name" value="Quino_amine_DH_bsu"/>
</dbReference>
<dbReference type="RefSeq" id="WP_194928285.1">
    <property type="nucleotide sequence ID" value="NZ_WJEE01000036.1"/>
</dbReference>
<feature type="region of interest" description="Disordered" evidence="6">
    <location>
        <begin position="826"/>
        <end position="876"/>
    </location>
</feature>
<feature type="signal peptide" evidence="8">
    <location>
        <begin position="1"/>
        <end position="24"/>
    </location>
</feature>
<dbReference type="SUPFAM" id="SSF50969">
    <property type="entry name" value="YVTN repeat-like/Quinoprotein amine dehydrogenase"/>
    <property type="match status" value="1"/>
</dbReference>
<dbReference type="Pfam" id="PF12733">
    <property type="entry name" value="Cadherin-like"/>
    <property type="match status" value="1"/>
</dbReference>
<evidence type="ECO:0000313" key="12">
    <source>
        <dbReference type="EMBL" id="MRI67624.1"/>
    </source>
</evidence>
<keyword evidence="4 8" id="KW-0732">Signal</keyword>
<feature type="chain" id="PRO_5026740120" evidence="8">
    <location>
        <begin position="25"/>
        <end position="912"/>
    </location>
</feature>
<dbReference type="InterPro" id="IPR055188">
    <property type="entry name" value="Choice_anch_I"/>
</dbReference>
<name>A0A6N7R154_9BACI</name>
<organism evidence="12 13">
    <name type="scientific">Gracilibacillus thailandensis</name>
    <dbReference type="NCBI Taxonomy" id="563735"/>
    <lineage>
        <taxon>Bacteria</taxon>
        <taxon>Bacillati</taxon>
        <taxon>Bacillota</taxon>
        <taxon>Bacilli</taxon>
        <taxon>Bacillales</taxon>
        <taxon>Bacillaceae</taxon>
        <taxon>Gracilibacillus</taxon>
    </lineage>
</organism>
<feature type="compositionally biased region" description="Polar residues" evidence="6">
    <location>
        <begin position="832"/>
        <end position="841"/>
    </location>
</feature>
<reference evidence="12 13" key="1">
    <citation type="submission" date="2019-10" db="EMBL/GenBank/DDBJ databases">
        <title>Gracilibacillus salitolerans sp. nov., a moderate halophile isolated from a saline soil in northwest China.</title>
        <authorList>
            <person name="Gan L."/>
        </authorList>
    </citation>
    <scope>NUCLEOTIDE SEQUENCE [LARGE SCALE GENOMIC DNA]</scope>
    <source>
        <strain evidence="12 13">TP2-8</strain>
    </source>
</reference>
<accession>A0A6N7R154</accession>
<evidence type="ECO:0000313" key="13">
    <source>
        <dbReference type="Proteomes" id="UP000435187"/>
    </source>
</evidence>
<dbReference type="Pfam" id="PF00746">
    <property type="entry name" value="Gram_pos_anchor"/>
    <property type="match status" value="1"/>
</dbReference>
<feature type="transmembrane region" description="Helical" evidence="7">
    <location>
        <begin position="882"/>
        <end position="902"/>
    </location>
</feature>
<evidence type="ECO:0000256" key="1">
    <source>
        <dbReference type="ARBA" id="ARBA00004168"/>
    </source>
</evidence>
<dbReference type="Gene3D" id="2.130.10.10">
    <property type="entry name" value="YVTN repeat-like/Quinoprotein amine dehydrogenase"/>
    <property type="match status" value="1"/>
</dbReference>
<keyword evidence="5" id="KW-0572">Peptidoglycan-anchor</keyword>
<keyword evidence="13" id="KW-1185">Reference proteome</keyword>
<dbReference type="PANTHER" id="PTHR46928:SF1">
    <property type="entry name" value="MESENCHYME-SPECIFIC CELL SURFACE GLYCOPROTEIN"/>
    <property type="match status" value="1"/>
</dbReference>
<dbReference type="InterPro" id="IPR052956">
    <property type="entry name" value="Mesenchyme-surface_protein"/>
</dbReference>
<dbReference type="InterPro" id="IPR025883">
    <property type="entry name" value="Cadherin-like_domain"/>
</dbReference>
<feature type="domain" description="Gram-positive cocci surface proteins LPxTG" evidence="9">
    <location>
        <begin position="868"/>
        <end position="908"/>
    </location>
</feature>
<keyword evidence="7" id="KW-0472">Membrane</keyword>
<keyword evidence="7" id="KW-0812">Transmembrane</keyword>
<dbReference type="AlphaFoldDB" id="A0A6N7R154"/>
<evidence type="ECO:0000256" key="4">
    <source>
        <dbReference type="ARBA" id="ARBA00022729"/>
    </source>
</evidence>
<comment type="caution">
    <text evidence="12">The sequence shown here is derived from an EMBL/GenBank/DDBJ whole genome shotgun (WGS) entry which is preliminary data.</text>
</comment>
<feature type="compositionally biased region" description="Acidic residues" evidence="6">
    <location>
        <begin position="851"/>
        <end position="860"/>
    </location>
</feature>
<dbReference type="NCBIfam" id="NF038117">
    <property type="entry name" value="choice_anch_I"/>
    <property type="match status" value="1"/>
</dbReference>
<evidence type="ECO:0000259" key="9">
    <source>
        <dbReference type="Pfam" id="PF00746"/>
    </source>
</evidence>
<evidence type="ECO:0000256" key="3">
    <source>
        <dbReference type="ARBA" id="ARBA00022525"/>
    </source>
</evidence>
<evidence type="ECO:0000259" key="10">
    <source>
        <dbReference type="Pfam" id="PF12733"/>
    </source>
</evidence>
<sequence length="912" mass="100347">MMKKFAIAILFISFLLSVNPIMTAASSEVTYYSESEDSLDVKLLGRYTSGAPIDEGGTEIVAYDPNTYLAYSVNGYEKTLDIIDLSGFADGQTEIELEKRIQLSDFGVDAGDLTSVTIAPDSSFIAVSVPAANKVENGHVVFMSTAGDVLTTVEVGALPDMVTITPDGNHVLVANEGEPSEDYSVNPEGSVSIIDVSNGVNEGNDLSVKTATFSDEIIEEDVRKVHPDSTYAEDLEPEYIVVDGTSQFGYVVLQEANAIAKLDIQTGEFLTVKSLGYKDYSLPENKLDASDKDDEINIRNWPVLSLYQPDGMDIVEINGKNYLLTANEGDAQDWDGFSEEERVKKLVDDYQLNADLFQGYNQEELDKMVEEGLFDDEQLGRLKTSTSHPTNDDGKYEAIYGYGGRSFSVWDAETLELVYDSGSEFEELIAEIEPEYFNSNNDEDTFETRSDDKGIEPESVISGEVNGKTYAFTGLERQGGIMVYDMSNPTSPSFDSYFTSRVFQGLDVDVTPASGDVAPEGLTFIQADDSPTEKPILLAAHEVSGTIAAYELGQSSNSLLSELMVDAGELNPSFSPEQMEYQLEVPNEVDEIQLSAMTQSDDAYVLVNGEDPAESITLAEGNNEINVEVIAEDGSISTYTLFVKRLFATVSEQLQLSDNSFIVETDIANLDEQARLNLVFPEDHGEVSDISFTKEQLQQLKDKDITVTIEREDIIVSFNAGSFTDEAPLSLLIETLDQAKFEDGEHALTDIYQLEFTQGDQVVSNFDVPVTLSFQLAETNEAASVYHWNEEDGEWDQVGGTLHDNWISAETDHFSIFTVLDSTALAEEEQDPNGSENVSNGQKKDNNPSTSDEEDQEDQEQSTSSSKEEKSNNKLPDTATNMYTFLLIGGCLLLIGMAIVVIRQQKRKISND</sequence>
<protein>
    <submittedName>
        <fullName evidence="12">LPXTG cell wall anchor domain-containing protein</fullName>
    </submittedName>
</protein>
<comment type="subcellular location">
    <subcellularLocation>
        <location evidence="1">Secreted</location>
        <location evidence="1">Cell wall</location>
        <topology evidence="1">Peptidoglycan-anchor</topology>
    </subcellularLocation>
</comment>
<dbReference type="InterPro" id="IPR019931">
    <property type="entry name" value="LPXTG_anchor"/>
</dbReference>
<dbReference type="EMBL" id="WJEE01000036">
    <property type="protein sequence ID" value="MRI67624.1"/>
    <property type="molecule type" value="Genomic_DNA"/>
</dbReference>
<evidence type="ECO:0000256" key="5">
    <source>
        <dbReference type="ARBA" id="ARBA00023088"/>
    </source>
</evidence>
<feature type="domain" description="Cadherin-like beta-sandwich-like" evidence="10">
    <location>
        <begin position="571"/>
        <end position="645"/>
    </location>
</feature>
<evidence type="ECO:0000256" key="6">
    <source>
        <dbReference type="SAM" id="MobiDB-lite"/>
    </source>
</evidence>
<keyword evidence="7" id="KW-1133">Transmembrane helix</keyword>
<evidence type="ECO:0000256" key="8">
    <source>
        <dbReference type="SAM" id="SignalP"/>
    </source>
</evidence>
<proteinExistence type="predicted"/>
<evidence type="ECO:0000256" key="2">
    <source>
        <dbReference type="ARBA" id="ARBA00022512"/>
    </source>
</evidence>
<feature type="domain" description="Choice-of-anchor I" evidence="11">
    <location>
        <begin position="55"/>
        <end position="552"/>
    </location>
</feature>
<evidence type="ECO:0000259" key="11">
    <source>
        <dbReference type="Pfam" id="PF22494"/>
    </source>
</evidence>
<gene>
    <name evidence="12" type="ORF">GH885_14980</name>
</gene>
<dbReference type="InterPro" id="IPR015943">
    <property type="entry name" value="WD40/YVTN_repeat-like_dom_sf"/>
</dbReference>
<feature type="compositionally biased region" description="Basic and acidic residues" evidence="6">
    <location>
        <begin position="446"/>
        <end position="456"/>
    </location>
</feature>